<organism evidence="5">
    <name type="scientific">Palpitomonas bilix</name>
    <dbReference type="NCBI Taxonomy" id="652834"/>
    <lineage>
        <taxon>Eukaryota</taxon>
        <taxon>Eukaryota incertae sedis</taxon>
    </lineage>
</organism>
<dbReference type="PANTHER" id="PTHR46749">
    <property type="entry name" value="COMPLEX III ASSEMBLY FACTOR LYRM7"/>
    <property type="match status" value="1"/>
</dbReference>
<gene>
    <name evidence="5" type="ORF">PBIL07802_LOCUS2856</name>
    <name evidence="6" type="ORF">PBIL07802_LOCUS2857</name>
</gene>
<dbReference type="CDD" id="cd20267">
    <property type="entry name" value="Complex1_LYR_LYRM7"/>
    <property type="match status" value="1"/>
</dbReference>
<evidence type="ECO:0000259" key="4">
    <source>
        <dbReference type="Pfam" id="PF05347"/>
    </source>
</evidence>
<dbReference type="PANTHER" id="PTHR46749:SF1">
    <property type="entry name" value="COMPLEX III ASSEMBLY FACTOR LYRM7"/>
    <property type="match status" value="1"/>
</dbReference>
<evidence type="ECO:0000313" key="5">
    <source>
        <dbReference type="EMBL" id="CAE0240696.1"/>
    </source>
</evidence>
<evidence type="ECO:0000256" key="2">
    <source>
        <dbReference type="ARBA" id="ARBA00023128"/>
    </source>
</evidence>
<dbReference type="GO" id="GO:0034551">
    <property type="term" value="P:mitochondrial respiratory chain complex III assembly"/>
    <property type="evidence" value="ECO:0007669"/>
    <property type="project" value="InterPro"/>
</dbReference>
<dbReference type="AlphaFoldDB" id="A0A7S3G1F3"/>
<accession>A0A7S3G1F3</accession>
<keyword evidence="3" id="KW-0143">Chaperone</keyword>
<sequence>MELLTSTIIMLPVVASAYRQLLRAAKTAFEADTTNYAHARVEARSHFLKNSAVADPAKIEALAKEAVDAADFLLYNVVQGVKNDRGNYVMKPKARHTKASNE</sequence>
<dbReference type="Pfam" id="PF05347">
    <property type="entry name" value="Complex1_LYR"/>
    <property type="match status" value="1"/>
</dbReference>
<feature type="domain" description="Complex 1 LYR protein" evidence="4">
    <location>
        <begin position="14"/>
        <end position="70"/>
    </location>
</feature>
<evidence type="ECO:0000256" key="1">
    <source>
        <dbReference type="ARBA" id="ARBA00004305"/>
    </source>
</evidence>
<name>A0A7S3G1F3_9EUKA</name>
<dbReference type="InterPro" id="IPR045298">
    <property type="entry name" value="Complex1_LYR_LYRM7"/>
</dbReference>
<evidence type="ECO:0000313" key="6">
    <source>
        <dbReference type="EMBL" id="CAE0240697.1"/>
    </source>
</evidence>
<dbReference type="InterPro" id="IPR050435">
    <property type="entry name" value="MZM1/LYRM7"/>
</dbReference>
<dbReference type="GO" id="GO:0044183">
    <property type="term" value="F:protein folding chaperone"/>
    <property type="evidence" value="ECO:0007669"/>
    <property type="project" value="TreeGrafter"/>
</dbReference>
<dbReference type="EMBL" id="HBIB01004839">
    <property type="protein sequence ID" value="CAE0240696.1"/>
    <property type="molecule type" value="Transcribed_RNA"/>
</dbReference>
<keyword evidence="2" id="KW-0496">Mitochondrion</keyword>
<protein>
    <recommendedName>
        <fullName evidence="4">Complex 1 LYR protein domain-containing protein</fullName>
    </recommendedName>
</protein>
<reference evidence="5" key="1">
    <citation type="submission" date="2021-01" db="EMBL/GenBank/DDBJ databases">
        <authorList>
            <person name="Corre E."/>
            <person name="Pelletier E."/>
            <person name="Niang G."/>
            <person name="Scheremetjew M."/>
            <person name="Finn R."/>
            <person name="Kale V."/>
            <person name="Holt S."/>
            <person name="Cochrane G."/>
            <person name="Meng A."/>
            <person name="Brown T."/>
            <person name="Cohen L."/>
        </authorList>
    </citation>
    <scope>NUCLEOTIDE SEQUENCE</scope>
    <source>
        <strain evidence="5">NIES-2562</strain>
    </source>
</reference>
<comment type="subcellular location">
    <subcellularLocation>
        <location evidence="1">Mitochondrion matrix</location>
    </subcellularLocation>
</comment>
<dbReference type="GO" id="GO:0005759">
    <property type="term" value="C:mitochondrial matrix"/>
    <property type="evidence" value="ECO:0007669"/>
    <property type="project" value="UniProtKB-SubCell"/>
</dbReference>
<dbReference type="EMBL" id="HBIB01004840">
    <property type="protein sequence ID" value="CAE0240697.1"/>
    <property type="molecule type" value="Transcribed_RNA"/>
</dbReference>
<dbReference type="InterPro" id="IPR008011">
    <property type="entry name" value="Complex1_LYR_dom"/>
</dbReference>
<evidence type="ECO:0000256" key="3">
    <source>
        <dbReference type="ARBA" id="ARBA00023186"/>
    </source>
</evidence>
<proteinExistence type="predicted"/>